<dbReference type="Proteomes" id="UP000465220">
    <property type="component" value="Unassembled WGS sequence"/>
</dbReference>
<name>A0ABQ1ABT1_ASPLE</name>
<gene>
    <name evidence="2" type="ORF">IFM60648_05194</name>
</gene>
<accession>A0ABQ1ABT1</accession>
<evidence type="ECO:0000259" key="1">
    <source>
        <dbReference type="PROSITE" id="PS00028"/>
    </source>
</evidence>
<dbReference type="Pfam" id="PF12874">
    <property type="entry name" value="zf-met"/>
    <property type="match status" value="1"/>
</dbReference>
<evidence type="ECO:0000313" key="2">
    <source>
        <dbReference type="EMBL" id="GFF78352.1"/>
    </source>
</evidence>
<keyword evidence="3" id="KW-1185">Reference proteome</keyword>
<dbReference type="InterPro" id="IPR013087">
    <property type="entry name" value="Znf_C2H2_type"/>
</dbReference>
<feature type="domain" description="C2H2-type" evidence="1">
    <location>
        <begin position="36"/>
        <end position="59"/>
    </location>
</feature>
<comment type="caution">
    <text evidence="2">The sequence shown here is derived from an EMBL/GenBank/DDBJ whole genome shotgun (WGS) entry which is preliminary data.</text>
</comment>
<dbReference type="EMBL" id="BLKI01000026">
    <property type="protein sequence ID" value="GFF78352.1"/>
    <property type="molecule type" value="Genomic_DNA"/>
</dbReference>
<evidence type="ECO:0000313" key="3">
    <source>
        <dbReference type="Proteomes" id="UP000465220"/>
    </source>
</evidence>
<organism evidence="2 3">
    <name type="scientific">Aspergillus lentulus</name>
    <dbReference type="NCBI Taxonomy" id="293939"/>
    <lineage>
        <taxon>Eukaryota</taxon>
        <taxon>Fungi</taxon>
        <taxon>Dikarya</taxon>
        <taxon>Ascomycota</taxon>
        <taxon>Pezizomycotina</taxon>
        <taxon>Eurotiomycetes</taxon>
        <taxon>Eurotiomycetidae</taxon>
        <taxon>Eurotiales</taxon>
        <taxon>Aspergillaceae</taxon>
        <taxon>Aspergillus</taxon>
        <taxon>Aspergillus subgen. Fumigati</taxon>
    </lineage>
</organism>
<reference evidence="2 3" key="1">
    <citation type="submission" date="2020-01" db="EMBL/GenBank/DDBJ databases">
        <title>Draft genome sequence of Aspergillus lentulus IFM 60648.</title>
        <authorList>
            <person name="Takahashi H."/>
            <person name="Yaguchi T."/>
        </authorList>
    </citation>
    <scope>NUCLEOTIDE SEQUENCE [LARGE SCALE GENOMIC DNA]</scope>
    <source>
        <strain evidence="2 3">IFM 60648</strain>
    </source>
</reference>
<protein>
    <recommendedName>
        <fullName evidence="1">C2H2-type domain-containing protein</fullName>
    </recommendedName>
</protein>
<dbReference type="PROSITE" id="PS00028">
    <property type="entry name" value="ZINC_FINGER_C2H2_1"/>
    <property type="match status" value="1"/>
</dbReference>
<sequence length="114" mass="13243">MICGTLIGITFAIFSNFQVDFPSQRDLEDHLDEQHCLCEPCKRYFPSAYELGQHDIQCHNWCNICDRYFRNENNYACTNERTTRGMLRLLPNIRVVLCHADPPRSGDMLKGRGS</sequence>
<proteinExistence type="predicted"/>